<evidence type="ECO:0000256" key="3">
    <source>
        <dbReference type="ARBA" id="ARBA00022679"/>
    </source>
</evidence>
<evidence type="ECO:0000256" key="6">
    <source>
        <dbReference type="ARBA" id="ARBA00023125"/>
    </source>
</evidence>
<evidence type="ECO:0000256" key="10">
    <source>
        <dbReference type="RuleBase" id="RU000416"/>
    </source>
</evidence>
<feature type="region of interest" description="Disordered" evidence="12">
    <location>
        <begin position="685"/>
        <end position="873"/>
    </location>
</feature>
<reference evidence="14 15" key="1">
    <citation type="submission" date="2024-03" db="EMBL/GenBank/DDBJ databases">
        <title>Adaptation during the transition from Ophiocordyceps entomopathogen to insect associate is accompanied by gene loss and intensified selection.</title>
        <authorList>
            <person name="Ward C.M."/>
            <person name="Onetto C.A."/>
            <person name="Borneman A.R."/>
        </authorList>
    </citation>
    <scope>NUCLEOTIDE SEQUENCE [LARGE SCALE GENOMIC DNA]</scope>
    <source>
        <strain evidence="14">AWRI1</strain>
        <tissue evidence="14">Single Adult Female</tissue>
    </source>
</reference>
<dbReference type="PANTHER" id="PTHR10629">
    <property type="entry name" value="CYTOSINE-SPECIFIC METHYLTRANSFERASE"/>
    <property type="match status" value="1"/>
</dbReference>
<keyword evidence="5" id="KW-0677">Repeat</keyword>
<dbReference type="PROSITE" id="PS00095">
    <property type="entry name" value="C5_MTASE_2"/>
    <property type="match status" value="1"/>
</dbReference>
<dbReference type="InterPro" id="IPR022702">
    <property type="entry name" value="Cytosine_MeTrfase1_RFD"/>
</dbReference>
<dbReference type="GO" id="GO:0006346">
    <property type="term" value="P:DNA methylation-dependent constitutive heterochromatin formation"/>
    <property type="evidence" value="ECO:0007669"/>
    <property type="project" value="InterPro"/>
</dbReference>
<dbReference type="GO" id="GO:0003682">
    <property type="term" value="F:chromatin binding"/>
    <property type="evidence" value="ECO:0007669"/>
    <property type="project" value="UniProtKB-UniRule"/>
</dbReference>
<evidence type="ECO:0000256" key="1">
    <source>
        <dbReference type="ARBA" id="ARBA00004123"/>
    </source>
</evidence>
<evidence type="ECO:0000313" key="14">
    <source>
        <dbReference type="EMBL" id="KAK7582450.1"/>
    </source>
</evidence>
<feature type="active site" evidence="9">
    <location>
        <position position="1378"/>
    </location>
</feature>
<feature type="region of interest" description="Disordered" evidence="12">
    <location>
        <begin position="396"/>
        <end position="450"/>
    </location>
</feature>
<dbReference type="PIRSF" id="PIRSF037404">
    <property type="entry name" value="DNMT1"/>
    <property type="match status" value="1"/>
</dbReference>
<evidence type="ECO:0000256" key="4">
    <source>
        <dbReference type="ARBA" id="ARBA00022691"/>
    </source>
</evidence>
<evidence type="ECO:0000256" key="7">
    <source>
        <dbReference type="ARBA" id="ARBA00023242"/>
    </source>
</evidence>
<feature type="domain" description="BAH" evidence="13">
    <location>
        <begin position="1132"/>
        <end position="1260"/>
    </location>
</feature>
<dbReference type="Pfam" id="PF01426">
    <property type="entry name" value="BAH"/>
    <property type="match status" value="2"/>
</dbReference>
<evidence type="ECO:0000256" key="8">
    <source>
        <dbReference type="PIRNR" id="PIRNR037404"/>
    </source>
</evidence>
<comment type="similarity">
    <text evidence="8 9 10">Belongs to the class I-like SAM-binding methyltransferase superfamily. C5-methyltransferase family.</text>
</comment>
<proteinExistence type="inferred from homology"/>
<dbReference type="EMBL" id="JBBCAQ010000033">
    <property type="protein sequence ID" value="KAK7582450.1"/>
    <property type="molecule type" value="Genomic_DNA"/>
</dbReference>
<dbReference type="EC" id="2.1.1.37" evidence="8"/>
<dbReference type="PROSITE" id="PS51679">
    <property type="entry name" value="SAM_MT_C5"/>
    <property type="match status" value="1"/>
</dbReference>
<protein>
    <recommendedName>
        <fullName evidence="8">DNA (cytosine-5)-methyltransferase</fullName>
        <ecNumber evidence="8">2.1.1.37</ecNumber>
    </recommendedName>
</protein>
<evidence type="ECO:0000256" key="11">
    <source>
        <dbReference type="RuleBase" id="RU000417"/>
    </source>
</evidence>
<dbReference type="InterPro" id="IPR029063">
    <property type="entry name" value="SAM-dependent_MTases_sf"/>
</dbReference>
<feature type="region of interest" description="Disordered" evidence="12">
    <location>
        <begin position="602"/>
        <end position="654"/>
    </location>
</feature>
<sequence length="1761" mass="203522">MLSFFTDSPLNAQRRSLSAEKEDIIKKKRDVCKNTLPLSKRSSDGSEDFDKHKDTVDELAPRRRRKKLHPLFGQVISIDLTDDSIEGLESSNLPSPSPSLNKSSCKYCGEIKVTECSAPLNGAHQEKNVLNFPEIQSSWKVDDELPCVKLINYRVYDKARHLCAFDGKLLKARNGLYFSGFVKPYDSEKADSSDLFPCEDLGPIVDWWFEGFDPNDESTLGLSSKMAHYYLEKPMAEYTPFLANVTEKIFLVKTVIDILENLSDDEVLSYEGLLNMLKDTIPPEGIPTLTEEILLKNGVFVCEQIQSYDAASDGDEKLMASLSCIVELSQKVNYDFSAKSDDSSDISICEDSEIDTPVIDVIDLVDINSTDDEGGRRSRRRCRKYDDLDWLYEDDEKESKRGRKSRKSLANLNDLDSDTDAEEERERKPRHKKQRHRAPMSHRNPTRKGMMPTKTIELSKATTTPLVLNIFESFFSGEILKNYTKDYAKNTAPGLTTNRVYNSSRSDNEYNPLTPCLRLTKLEDMGIDWEDYKIRFACEWLDEETNLVSELKPAGKVESREEPVYTNQEVQMEIGDGRVPKDEKKIELEDEQMEFENTKMKPEDTRVLDSKEERIRAEDAPMDENQKKPVHDDLLEKSEKVPQLMPKEKEEENDEFLSIDMPVVREFLCVELEPLTLDVLKFYLNKNKRPREDVSNLDSYDCERDTEPSPKRKKTSEKPESSCERDRENSLKRKKTSEKPESPCERDTEHSPERKKTSEKPESSCERDTEHSPERKKTSEKPESSCERDTEHSPERKKTSEKPESSCEHDTEHSPERKKTSEKPESSCERDTEHSPERKKTSEKPESSCERDTEHSPERKKTSEKPESTDGTGYTVFEFREMLKKKKTRRKSPLKNEWIGEPYKEIEEYRFYKKLRINDSIVSVGDFVSTYKSNSVGCVKYLFENIDEEMLFHVHWFTRSIDTILAEVGHSNEVFESDKCEDVSVEEFYQVVSVKFIPPGSDWSETGNKTYINQLNQNEDPSLFLYYQKRYCEKTARFTDTEPESSRSSIDCYNCERQRKLVQREIPRSEEKSIFDKEQKMFSLKMVRWRDEEYRIGSCVFLTPGTIMNLDAKKQQKEESDVEEYDDEIYPEKYRKPKRVRSVQDSDVLSDPFEIGYICAIWSKREEITKSADVKLQLKKFYRPHNASLSPDEIRQLDLNILYWSDEECRVNFSKVQGKCYVSYRQNFKCTVDEWTSKGPYRFYFSQSYDARSDKFELPPSFAKKIGNLENHDEKVHVDIPSEYPPISRPLRSLDVFAGCGGLTEGLHQAKVAECHWAIEKDTSAAKAFKSNYPHANVFTDDCNLLLNAVIHREEKFWNGKQLPQKGDVEMLCGGPPCQGFSGMNRFRLGQWSKFNNSLVVSFLSYCDYYRPRFFVMENVRNFVSYEKSVVLKLTLNCLVKMGYQVAFGVLQSGRFGIPQSRRRVIILAAAPGETLPLHPEGSHTFAARGFDAVVVDDVKYVTSARWNDAAPYRMITAYDAISDLPPIKSGESLVERPYCRKAVTHFQRLLRTYNGEMEEESVLRDHISKSLNALVVKRLSFIPKKFGCDWRDLPNITVRLSDGTVARKLKYTHHDEKQGKASNGALRGVCCCVRNEKCRNEFRQSHTIIPWCLPHTGNRHGHWRGLYGRLGWDEYFRTVVTNPEPMGKQGRVVHPEEDRVISVRECARSQGFPDRFKFYGCILNKHRQIGNAVAPPLAKAIGLEIRKCIHEKESKVHVVS</sequence>
<comment type="catalytic activity">
    <reaction evidence="8 11">
        <text>a 2'-deoxycytidine in DNA + S-adenosyl-L-methionine = a 5-methyl-2'-deoxycytidine in DNA + S-adenosyl-L-homocysteine + H(+)</text>
        <dbReference type="Rhea" id="RHEA:13681"/>
        <dbReference type="Rhea" id="RHEA-COMP:11369"/>
        <dbReference type="Rhea" id="RHEA-COMP:11370"/>
        <dbReference type="ChEBI" id="CHEBI:15378"/>
        <dbReference type="ChEBI" id="CHEBI:57856"/>
        <dbReference type="ChEBI" id="CHEBI:59789"/>
        <dbReference type="ChEBI" id="CHEBI:85452"/>
        <dbReference type="ChEBI" id="CHEBI:85454"/>
        <dbReference type="EC" id="2.1.1.37"/>
    </reaction>
</comment>
<dbReference type="GO" id="GO:0003677">
    <property type="term" value="F:DNA binding"/>
    <property type="evidence" value="ECO:0007669"/>
    <property type="project" value="UniProtKB-KW"/>
</dbReference>
<dbReference type="PRINTS" id="PR00105">
    <property type="entry name" value="C5METTRFRASE"/>
</dbReference>
<dbReference type="GO" id="GO:0003886">
    <property type="term" value="F:DNA (cytosine-5-)-methyltransferase activity"/>
    <property type="evidence" value="ECO:0007669"/>
    <property type="project" value="UniProtKB-UniRule"/>
</dbReference>
<dbReference type="FunFam" id="3.40.50.150:FF:000036">
    <property type="entry name" value="DNA (cytosine-5)-methyltransferase"/>
    <property type="match status" value="1"/>
</dbReference>
<evidence type="ECO:0000256" key="2">
    <source>
        <dbReference type="ARBA" id="ARBA00022603"/>
    </source>
</evidence>
<dbReference type="GO" id="GO:0032259">
    <property type="term" value="P:methylation"/>
    <property type="evidence" value="ECO:0007669"/>
    <property type="project" value="UniProtKB-KW"/>
</dbReference>
<dbReference type="InterPro" id="IPR018117">
    <property type="entry name" value="C5_DNA_meth_AS"/>
</dbReference>
<dbReference type="PANTHER" id="PTHR10629:SF52">
    <property type="entry name" value="DNA (CYTOSINE-5)-METHYLTRANSFERASE 1"/>
    <property type="match status" value="1"/>
</dbReference>
<dbReference type="Pfam" id="PF00145">
    <property type="entry name" value="DNA_methylase"/>
    <property type="match status" value="1"/>
</dbReference>
<dbReference type="InterPro" id="IPR031303">
    <property type="entry name" value="C5_meth_CS"/>
</dbReference>
<accession>A0AAN9TBZ3</accession>
<keyword evidence="4 8" id="KW-0949">S-adenosyl-L-methionine</keyword>
<dbReference type="Gene3D" id="2.30.30.490">
    <property type="match status" value="2"/>
</dbReference>
<dbReference type="InterPro" id="IPR043151">
    <property type="entry name" value="BAH_sf"/>
</dbReference>
<evidence type="ECO:0000256" key="9">
    <source>
        <dbReference type="PROSITE-ProRule" id="PRU01016"/>
    </source>
</evidence>
<dbReference type="Gene3D" id="3.40.50.150">
    <property type="entry name" value="Vaccinia Virus protein VP39"/>
    <property type="match status" value="1"/>
</dbReference>
<dbReference type="InterPro" id="IPR050390">
    <property type="entry name" value="C5-Methyltransferase"/>
</dbReference>
<keyword evidence="7 8" id="KW-0539">Nucleus</keyword>
<keyword evidence="2 8" id="KW-0489">Methyltransferase</keyword>
<dbReference type="InterPro" id="IPR001525">
    <property type="entry name" value="C5_MeTfrase"/>
</dbReference>
<keyword evidence="15" id="KW-1185">Reference proteome</keyword>
<feature type="compositionally biased region" description="Basic and acidic residues" evidence="12">
    <location>
        <begin position="701"/>
        <end position="868"/>
    </location>
</feature>
<dbReference type="GO" id="GO:0044027">
    <property type="term" value="P:negative regulation of gene expression via chromosomal CpG island methylation"/>
    <property type="evidence" value="ECO:0007669"/>
    <property type="project" value="TreeGrafter"/>
</dbReference>
<comment type="subcellular location">
    <subcellularLocation>
        <location evidence="1 8">Nucleus</location>
    </subcellularLocation>
</comment>
<keyword evidence="6 8" id="KW-0238">DNA-binding</keyword>
<organism evidence="14 15">
    <name type="scientific">Parthenolecanium corni</name>
    <dbReference type="NCBI Taxonomy" id="536013"/>
    <lineage>
        <taxon>Eukaryota</taxon>
        <taxon>Metazoa</taxon>
        <taxon>Ecdysozoa</taxon>
        <taxon>Arthropoda</taxon>
        <taxon>Hexapoda</taxon>
        <taxon>Insecta</taxon>
        <taxon>Pterygota</taxon>
        <taxon>Neoptera</taxon>
        <taxon>Paraneoptera</taxon>
        <taxon>Hemiptera</taxon>
        <taxon>Sternorrhyncha</taxon>
        <taxon>Coccoidea</taxon>
        <taxon>Coccidae</taxon>
        <taxon>Parthenolecanium</taxon>
    </lineage>
</organism>
<dbReference type="PROSITE" id="PS51038">
    <property type="entry name" value="BAH"/>
    <property type="match status" value="2"/>
</dbReference>
<dbReference type="GO" id="GO:0005634">
    <property type="term" value="C:nucleus"/>
    <property type="evidence" value="ECO:0007669"/>
    <property type="project" value="UniProtKB-SubCell"/>
</dbReference>
<gene>
    <name evidence="14" type="ORF">V9T40_013895</name>
</gene>
<dbReference type="Gene3D" id="3.90.120.10">
    <property type="entry name" value="DNA Methylase, subunit A, domain 2"/>
    <property type="match status" value="1"/>
</dbReference>
<dbReference type="PROSITE" id="PS00094">
    <property type="entry name" value="C5_MTASE_1"/>
    <property type="match status" value="1"/>
</dbReference>
<name>A0AAN9TBZ3_9HEMI</name>
<feature type="compositionally biased region" description="Basic and acidic residues" evidence="12">
    <location>
        <begin position="602"/>
        <end position="650"/>
    </location>
</feature>
<keyword evidence="3 8" id="KW-0808">Transferase</keyword>
<evidence type="ECO:0000256" key="12">
    <source>
        <dbReference type="SAM" id="MobiDB-lite"/>
    </source>
</evidence>
<evidence type="ECO:0000259" key="13">
    <source>
        <dbReference type="PROSITE" id="PS51038"/>
    </source>
</evidence>
<dbReference type="Gene3D" id="1.10.10.2230">
    <property type="match status" value="1"/>
</dbReference>
<dbReference type="SMART" id="SM00439">
    <property type="entry name" value="BAH"/>
    <property type="match status" value="2"/>
</dbReference>
<comment type="caution">
    <text evidence="14">The sequence shown here is derived from an EMBL/GenBank/DDBJ whole genome shotgun (WGS) entry which is preliminary data.</text>
</comment>
<evidence type="ECO:0000313" key="15">
    <source>
        <dbReference type="Proteomes" id="UP001367676"/>
    </source>
</evidence>
<dbReference type="NCBIfam" id="TIGR00675">
    <property type="entry name" value="dcm"/>
    <property type="match status" value="1"/>
</dbReference>
<dbReference type="Pfam" id="PF12047">
    <property type="entry name" value="DNMT1-RFD"/>
    <property type="match status" value="1"/>
</dbReference>
<feature type="domain" description="BAH" evidence="13">
    <location>
        <begin position="913"/>
        <end position="1042"/>
    </location>
</feature>
<dbReference type="FunFam" id="3.90.120.10:FF:000001">
    <property type="entry name" value="DNA (cytosine-5)-methyltransferase"/>
    <property type="match status" value="1"/>
</dbReference>
<dbReference type="InterPro" id="IPR001025">
    <property type="entry name" value="BAH_dom"/>
</dbReference>
<dbReference type="SUPFAM" id="SSF53335">
    <property type="entry name" value="S-adenosyl-L-methionine-dependent methyltransferases"/>
    <property type="match status" value="1"/>
</dbReference>
<dbReference type="Proteomes" id="UP001367676">
    <property type="component" value="Unassembled WGS sequence"/>
</dbReference>
<feature type="compositionally biased region" description="Basic residues" evidence="12">
    <location>
        <begin position="428"/>
        <end position="446"/>
    </location>
</feature>
<evidence type="ECO:0000256" key="5">
    <source>
        <dbReference type="ARBA" id="ARBA00022737"/>
    </source>
</evidence>